<comment type="caution">
    <text evidence="3">The sequence shown here is derived from an EMBL/GenBank/DDBJ whole genome shotgun (WGS) entry which is preliminary data.</text>
</comment>
<sequence>MMGVYDGTMSIGELSARTGASVRALRYYEQHRLLDARRTSAGHRRFSEDAVETVRRVRLFLEAGLPLAVVSQIMPCFIDDGERLDACVSEYLRDHLGGVQARIDELDKQQMTVARLQRLVVA</sequence>
<proteinExistence type="predicted"/>
<dbReference type="AlphaFoldDB" id="A0A7Y2M268"/>
<evidence type="ECO:0000313" key="4">
    <source>
        <dbReference type="Proteomes" id="UP000543598"/>
    </source>
</evidence>
<evidence type="ECO:0000256" key="1">
    <source>
        <dbReference type="ARBA" id="ARBA00023125"/>
    </source>
</evidence>
<dbReference type="Gene3D" id="1.10.1660.10">
    <property type="match status" value="1"/>
</dbReference>
<dbReference type="PROSITE" id="PS50937">
    <property type="entry name" value="HTH_MERR_2"/>
    <property type="match status" value="1"/>
</dbReference>
<dbReference type="PANTHER" id="PTHR30204">
    <property type="entry name" value="REDOX-CYCLING DRUG-SENSING TRANSCRIPTIONAL ACTIVATOR SOXR"/>
    <property type="match status" value="1"/>
</dbReference>
<keyword evidence="4" id="KW-1185">Reference proteome</keyword>
<reference evidence="3 4" key="1">
    <citation type="submission" date="2020-05" db="EMBL/GenBank/DDBJ databases">
        <title>MicrobeNet Type strains.</title>
        <authorList>
            <person name="Nicholson A.C."/>
        </authorList>
    </citation>
    <scope>NUCLEOTIDE SEQUENCE [LARGE SCALE GENOMIC DNA]</scope>
    <source>
        <strain evidence="3 4">JCM 14282</strain>
    </source>
</reference>
<name>A0A7Y2M268_9MICO</name>
<dbReference type="EMBL" id="JABEMB010000015">
    <property type="protein sequence ID" value="NNH04389.1"/>
    <property type="molecule type" value="Genomic_DNA"/>
</dbReference>
<dbReference type="InterPro" id="IPR047057">
    <property type="entry name" value="MerR_fam"/>
</dbReference>
<feature type="domain" description="HTH merR-type" evidence="2">
    <location>
        <begin position="8"/>
        <end position="76"/>
    </location>
</feature>
<dbReference type="InterPro" id="IPR009061">
    <property type="entry name" value="DNA-bd_dom_put_sf"/>
</dbReference>
<gene>
    <name evidence="3" type="ORF">HLA99_11080</name>
</gene>
<dbReference type="PRINTS" id="PR00040">
    <property type="entry name" value="HTHMERR"/>
</dbReference>
<dbReference type="Proteomes" id="UP000543598">
    <property type="component" value="Unassembled WGS sequence"/>
</dbReference>
<keyword evidence="1" id="KW-0238">DNA-binding</keyword>
<evidence type="ECO:0000313" key="3">
    <source>
        <dbReference type="EMBL" id="NNH04389.1"/>
    </source>
</evidence>
<accession>A0A7Y2M268</accession>
<dbReference type="SMART" id="SM00422">
    <property type="entry name" value="HTH_MERR"/>
    <property type="match status" value="1"/>
</dbReference>
<dbReference type="Pfam" id="PF13411">
    <property type="entry name" value="MerR_1"/>
    <property type="match status" value="1"/>
</dbReference>
<dbReference type="GO" id="GO:0003677">
    <property type="term" value="F:DNA binding"/>
    <property type="evidence" value="ECO:0007669"/>
    <property type="project" value="UniProtKB-KW"/>
</dbReference>
<dbReference type="PANTHER" id="PTHR30204:SF97">
    <property type="entry name" value="MERR FAMILY REGULATORY PROTEIN"/>
    <property type="match status" value="1"/>
</dbReference>
<evidence type="ECO:0000259" key="2">
    <source>
        <dbReference type="PROSITE" id="PS50937"/>
    </source>
</evidence>
<protein>
    <submittedName>
        <fullName evidence="3">MerR family transcriptional regulator</fullName>
    </submittedName>
</protein>
<organism evidence="3 4">
    <name type="scientific">Microbacterium ulmi</name>
    <dbReference type="NCBI Taxonomy" id="179095"/>
    <lineage>
        <taxon>Bacteria</taxon>
        <taxon>Bacillati</taxon>
        <taxon>Actinomycetota</taxon>
        <taxon>Actinomycetes</taxon>
        <taxon>Micrococcales</taxon>
        <taxon>Microbacteriaceae</taxon>
        <taxon>Microbacterium</taxon>
    </lineage>
</organism>
<dbReference type="RefSeq" id="WP_167036810.1">
    <property type="nucleotide sequence ID" value="NZ_BAAANA010000001.1"/>
</dbReference>
<dbReference type="InterPro" id="IPR000551">
    <property type="entry name" value="MerR-type_HTH_dom"/>
</dbReference>
<dbReference type="SUPFAM" id="SSF46955">
    <property type="entry name" value="Putative DNA-binding domain"/>
    <property type="match status" value="1"/>
</dbReference>
<dbReference type="GO" id="GO:0003700">
    <property type="term" value="F:DNA-binding transcription factor activity"/>
    <property type="evidence" value="ECO:0007669"/>
    <property type="project" value="InterPro"/>
</dbReference>